<reference evidence="8" key="1">
    <citation type="journal article" date="2023" name="Mol. Phylogenet. Evol.">
        <title>Genome-scale phylogeny and comparative genomics of the fungal order Sordariales.</title>
        <authorList>
            <person name="Hensen N."/>
            <person name="Bonometti L."/>
            <person name="Westerberg I."/>
            <person name="Brannstrom I.O."/>
            <person name="Guillou S."/>
            <person name="Cros-Aarteil S."/>
            <person name="Calhoun S."/>
            <person name="Haridas S."/>
            <person name="Kuo A."/>
            <person name="Mondo S."/>
            <person name="Pangilinan J."/>
            <person name="Riley R."/>
            <person name="LaButti K."/>
            <person name="Andreopoulos B."/>
            <person name="Lipzen A."/>
            <person name="Chen C."/>
            <person name="Yan M."/>
            <person name="Daum C."/>
            <person name="Ng V."/>
            <person name="Clum A."/>
            <person name="Steindorff A."/>
            <person name="Ohm R.A."/>
            <person name="Martin F."/>
            <person name="Silar P."/>
            <person name="Natvig D.O."/>
            <person name="Lalanne C."/>
            <person name="Gautier V."/>
            <person name="Ament-Velasquez S.L."/>
            <person name="Kruys A."/>
            <person name="Hutchinson M.I."/>
            <person name="Powell A.J."/>
            <person name="Barry K."/>
            <person name="Miller A.N."/>
            <person name="Grigoriev I.V."/>
            <person name="Debuchy R."/>
            <person name="Gladieux P."/>
            <person name="Hiltunen Thoren M."/>
            <person name="Johannesson H."/>
        </authorList>
    </citation>
    <scope>NUCLEOTIDE SEQUENCE</scope>
    <source>
        <strain evidence="8">CBS 538.74</strain>
    </source>
</reference>
<proteinExistence type="inferred from homology"/>
<dbReference type="AlphaFoldDB" id="A0AAN6VWZ1"/>
<dbReference type="Pfam" id="PF08031">
    <property type="entry name" value="BBE"/>
    <property type="match status" value="1"/>
</dbReference>
<dbReference type="PANTHER" id="PTHR42973:SF39">
    <property type="entry name" value="FAD-BINDING PCMH-TYPE DOMAIN-CONTAINING PROTEIN"/>
    <property type="match status" value="1"/>
</dbReference>
<evidence type="ECO:0000313" key="8">
    <source>
        <dbReference type="EMBL" id="KAK4158070.1"/>
    </source>
</evidence>
<dbReference type="InterPro" id="IPR006094">
    <property type="entry name" value="Oxid_FAD_bind_N"/>
</dbReference>
<comment type="caution">
    <text evidence="8">The sequence shown here is derived from an EMBL/GenBank/DDBJ whole genome shotgun (WGS) entry which is preliminary data.</text>
</comment>
<name>A0AAN6VWZ1_9PEZI</name>
<dbReference type="Proteomes" id="UP001302745">
    <property type="component" value="Unassembled WGS sequence"/>
</dbReference>
<dbReference type="InterPro" id="IPR036318">
    <property type="entry name" value="FAD-bd_PCMH-like_sf"/>
</dbReference>
<keyword evidence="3" id="KW-0285">Flavoprotein</keyword>
<feature type="domain" description="FAD-binding PCMH-type" evidence="7">
    <location>
        <begin position="172"/>
        <end position="351"/>
    </location>
</feature>
<keyword evidence="9" id="KW-1185">Reference proteome</keyword>
<evidence type="ECO:0000256" key="3">
    <source>
        <dbReference type="ARBA" id="ARBA00022630"/>
    </source>
</evidence>
<comment type="similarity">
    <text evidence="2">Belongs to the oxygen-dependent FAD-linked oxidoreductase family.</text>
</comment>
<evidence type="ECO:0000313" key="9">
    <source>
        <dbReference type="Proteomes" id="UP001302745"/>
    </source>
</evidence>
<accession>A0AAN6VWZ1</accession>
<evidence type="ECO:0000256" key="4">
    <source>
        <dbReference type="ARBA" id="ARBA00022827"/>
    </source>
</evidence>
<keyword evidence="4" id="KW-0274">FAD</keyword>
<gene>
    <name evidence="8" type="ORF">C8A00DRAFT_11160</name>
</gene>
<evidence type="ECO:0000256" key="2">
    <source>
        <dbReference type="ARBA" id="ARBA00005466"/>
    </source>
</evidence>
<dbReference type="InterPro" id="IPR016169">
    <property type="entry name" value="FAD-bd_PCMH_sub2"/>
</dbReference>
<reference evidence="8" key="2">
    <citation type="submission" date="2023-05" db="EMBL/GenBank/DDBJ databases">
        <authorList>
            <consortium name="Lawrence Berkeley National Laboratory"/>
            <person name="Steindorff A."/>
            <person name="Hensen N."/>
            <person name="Bonometti L."/>
            <person name="Westerberg I."/>
            <person name="Brannstrom I.O."/>
            <person name="Guillou S."/>
            <person name="Cros-Aarteil S."/>
            <person name="Calhoun S."/>
            <person name="Haridas S."/>
            <person name="Kuo A."/>
            <person name="Mondo S."/>
            <person name="Pangilinan J."/>
            <person name="Riley R."/>
            <person name="Labutti K."/>
            <person name="Andreopoulos B."/>
            <person name="Lipzen A."/>
            <person name="Chen C."/>
            <person name="Yanf M."/>
            <person name="Daum C."/>
            <person name="Ng V."/>
            <person name="Clum A."/>
            <person name="Ohm R."/>
            <person name="Martin F."/>
            <person name="Silar P."/>
            <person name="Natvig D."/>
            <person name="Lalanne C."/>
            <person name="Gautier V."/>
            <person name="Ament-Velasquez S.L."/>
            <person name="Kruys A."/>
            <person name="Hutchinson M.I."/>
            <person name="Powell A.J."/>
            <person name="Barry K."/>
            <person name="Miller A.N."/>
            <person name="Grigoriev I.V."/>
            <person name="Debuchy R."/>
            <person name="Gladieux P."/>
            <person name="Thoren M.H."/>
            <person name="Johannesson H."/>
        </authorList>
    </citation>
    <scope>NUCLEOTIDE SEQUENCE</scope>
    <source>
        <strain evidence="8">CBS 538.74</strain>
    </source>
</reference>
<dbReference type="PROSITE" id="PS51387">
    <property type="entry name" value="FAD_PCMH"/>
    <property type="match status" value="1"/>
</dbReference>
<dbReference type="InterPro" id="IPR016166">
    <property type="entry name" value="FAD-bd_PCMH"/>
</dbReference>
<feature type="chain" id="PRO_5042829974" evidence="6">
    <location>
        <begin position="25"/>
        <end position="639"/>
    </location>
</feature>
<keyword evidence="6" id="KW-0732">Signal</keyword>
<dbReference type="SUPFAM" id="SSF56176">
    <property type="entry name" value="FAD-binding/transporter-associated domain-like"/>
    <property type="match status" value="1"/>
</dbReference>
<dbReference type="PANTHER" id="PTHR42973">
    <property type="entry name" value="BINDING OXIDOREDUCTASE, PUTATIVE (AFU_ORTHOLOGUE AFUA_1G17690)-RELATED"/>
    <property type="match status" value="1"/>
</dbReference>
<dbReference type="GO" id="GO:0016491">
    <property type="term" value="F:oxidoreductase activity"/>
    <property type="evidence" value="ECO:0007669"/>
    <property type="project" value="UniProtKB-KW"/>
</dbReference>
<evidence type="ECO:0000256" key="5">
    <source>
        <dbReference type="ARBA" id="ARBA00023002"/>
    </source>
</evidence>
<dbReference type="Gene3D" id="3.30.465.10">
    <property type="match status" value="2"/>
</dbReference>
<keyword evidence="5" id="KW-0560">Oxidoreductase</keyword>
<evidence type="ECO:0000256" key="1">
    <source>
        <dbReference type="ARBA" id="ARBA00001974"/>
    </source>
</evidence>
<organism evidence="8 9">
    <name type="scientific">Chaetomidium leptoderma</name>
    <dbReference type="NCBI Taxonomy" id="669021"/>
    <lineage>
        <taxon>Eukaryota</taxon>
        <taxon>Fungi</taxon>
        <taxon>Dikarya</taxon>
        <taxon>Ascomycota</taxon>
        <taxon>Pezizomycotina</taxon>
        <taxon>Sordariomycetes</taxon>
        <taxon>Sordariomycetidae</taxon>
        <taxon>Sordariales</taxon>
        <taxon>Chaetomiaceae</taxon>
        <taxon>Chaetomidium</taxon>
    </lineage>
</organism>
<evidence type="ECO:0000259" key="7">
    <source>
        <dbReference type="PROSITE" id="PS51387"/>
    </source>
</evidence>
<dbReference type="InterPro" id="IPR050416">
    <property type="entry name" value="FAD-linked_Oxidoreductase"/>
</dbReference>
<dbReference type="InterPro" id="IPR012951">
    <property type="entry name" value="BBE"/>
</dbReference>
<feature type="signal peptide" evidence="6">
    <location>
        <begin position="1"/>
        <end position="24"/>
    </location>
</feature>
<dbReference type="Pfam" id="PF01565">
    <property type="entry name" value="FAD_binding_4"/>
    <property type="match status" value="1"/>
</dbReference>
<sequence>MTAAILRSTAIAAILAVFADQTTAAAVALKCRSCPSRFAWENDQLTDAAIANSDASLFGFGSDVRAADLNVRADTPDLPACKAFPGDASWPSQSDWNLFNTTLDGALIQTVPLAASCYNNWPQHDAAACQDVISHWNDPHFHVNDPTSAMFPLYQGRTCMPTDDPSSSNCTLGGYAAYSVAVTKVSQIQLALNFARNTNVRLVVKNTGHDFGDKSIGAGALSVWTHNLKDIEFLADYKCKGFNGPAFRLGSGVETEDLYRAAEQNNVTVVGGECRTVGIAGGYIAGGGHSPLSSLVGMGADQVLSMEVVLPNGKFVTANKDSNPDLYWALRGGGGSTYGVVTSVTVRAYPQIPVTTMTFMFTTGADVTADTFFAGLGAYMSHFDAFTAAGAYGYFLVVGTGPGEFLFNMMPMWGNNMTKPQFVSLVTPFLDDLAGLGISLTPVITEYPSMYSAYTGTFPPENVGPTDSHAASRLFPKENFESAKRDETLSAVRHAIEGGGVLIGYNIRSAPNPSVDQANSVNPAWRKATGFFILAATWAPDATDDKIQQASETLTNDWMAKWRAVSPGAGSYMSEGDINEPDFQQSFYGEYYPRLYAMKQQYDPTGLFYAPTAVGSEDWYVTDQVPWIPTQNGRLCRKA</sequence>
<dbReference type="EMBL" id="MU856842">
    <property type="protein sequence ID" value="KAK4158070.1"/>
    <property type="molecule type" value="Genomic_DNA"/>
</dbReference>
<dbReference type="GO" id="GO:0071949">
    <property type="term" value="F:FAD binding"/>
    <property type="evidence" value="ECO:0007669"/>
    <property type="project" value="InterPro"/>
</dbReference>
<comment type="cofactor">
    <cofactor evidence="1">
        <name>FAD</name>
        <dbReference type="ChEBI" id="CHEBI:57692"/>
    </cofactor>
</comment>
<protein>
    <submittedName>
        <fullName evidence="8">Bifunctional solanapyrone synthase</fullName>
    </submittedName>
</protein>
<evidence type="ECO:0000256" key="6">
    <source>
        <dbReference type="SAM" id="SignalP"/>
    </source>
</evidence>